<organism evidence="2 3">
    <name type="scientific">Chitinophaga terrae</name>
    <name type="common">ex Kim and Jung 2007</name>
    <dbReference type="NCBI Taxonomy" id="408074"/>
    <lineage>
        <taxon>Bacteria</taxon>
        <taxon>Pseudomonadati</taxon>
        <taxon>Bacteroidota</taxon>
        <taxon>Chitinophagia</taxon>
        <taxon>Chitinophagales</taxon>
        <taxon>Chitinophagaceae</taxon>
        <taxon>Chitinophaga</taxon>
    </lineage>
</organism>
<protein>
    <recommendedName>
        <fullName evidence="4">Outer membrane beta-barrel protein</fullName>
    </recommendedName>
</protein>
<dbReference type="SUPFAM" id="SSF56935">
    <property type="entry name" value="Porins"/>
    <property type="match status" value="1"/>
</dbReference>
<gene>
    <name evidence="2" type="ORF">SAMN05660909_04845</name>
</gene>
<evidence type="ECO:0008006" key="4">
    <source>
        <dbReference type="Google" id="ProtNLM"/>
    </source>
</evidence>
<name>A0A1H4G0P1_9BACT</name>
<dbReference type="STRING" id="408074.SAMN05660909_04845"/>
<reference evidence="3" key="1">
    <citation type="submission" date="2016-10" db="EMBL/GenBank/DDBJ databases">
        <authorList>
            <person name="Varghese N."/>
            <person name="Submissions S."/>
        </authorList>
    </citation>
    <scope>NUCLEOTIDE SEQUENCE [LARGE SCALE GENOMIC DNA]</scope>
    <source>
        <strain evidence="3">DSM 23920</strain>
    </source>
</reference>
<dbReference type="Proteomes" id="UP000199656">
    <property type="component" value="Unassembled WGS sequence"/>
</dbReference>
<sequence>MRRSRFLIIAAVLKLLFFLPATAQKKDTASTGRLEGAVRDSVHDYDLVSATVALYLEKDSSLIAFRLTGNEGEFSFAQLPVEQPLYLAVSHLSYITRYFPLLISKEKQVLQLEAINLVQKNRELPTIEIAAPPVQFNGDTLEFNASAFKLDKAAQAEDLLKMLPGVIVWNDGSITVNGKKVSRVQVNGKPFFGGDTKVAIQNLPKNAVDKIQVYQVAGSPGSILDSLLEVNIKLRKGKGVGYFGKMAAGAGTDQHYEADAGMNFFSEKSQLSLVAAANDVNKVAKDLNTILRNTTFKGVGTSLEYQPELMVQGLHSPVNAGVSWQYDFTPDVGSMKINRLNLNYFMDDMHESVSRQSRSEILLGDGVGNIQESQSAYKRHSSDHSFSSKYEKNNQLSSFSTAVSFNLGSLHSNGNETTRSLDYDNLPQSKDVLQSTDDSRYQRLNWTIEAAGRKSVSKSHLRPGDYQVKYSLTLSNNEGDRARESEFTALKDMTLSRHFDRKYEEKRKGTDQLLDTRWGNFLPWIVGSYSPLARFNLQIVNVLELRQGRDDNKAFDRLKSSDDYFLNPLLTAEQRNTVINEAPGISISRNFIKSLYQRYQKNLLAELILQYQFYRQKNESTQESQRYGLNAIKFTPILTINYLNNQYGAFQDSYNWTLEIKPDYPTSGQMAPLVDSINQYFILLRNKALKPADRYELSFNMRHNNISGIQPFNYFVNLNIGAINNPITEDITTDSLGRRTFRYINLGTEKHARIGVNMNKAFKFNSNLLELQLNATSNYINRPNSINGFANATGSLNNTIRLGIAYSAGQFIALNLSQQFYSYLAVQKNIKAEELRSRTYSTILSASCNTTSRFTINTNVSYNNNSGYGIENFILWNAAAVYRLTKAKDWEIRLSALDLLRQNRGVFYEGSNNMLTTSTVNVLRQYFMLSLSYYPRKFGRKTQ</sequence>
<keyword evidence="3" id="KW-1185">Reference proteome</keyword>
<evidence type="ECO:0000313" key="2">
    <source>
        <dbReference type="EMBL" id="SEB03206.1"/>
    </source>
</evidence>
<proteinExistence type="predicted"/>
<accession>A0A1H4G0P1</accession>
<dbReference type="AlphaFoldDB" id="A0A1H4G0P1"/>
<feature type="signal peptide" evidence="1">
    <location>
        <begin position="1"/>
        <end position="23"/>
    </location>
</feature>
<evidence type="ECO:0000313" key="3">
    <source>
        <dbReference type="Proteomes" id="UP000199656"/>
    </source>
</evidence>
<dbReference type="EMBL" id="FNRL01000031">
    <property type="protein sequence ID" value="SEB03206.1"/>
    <property type="molecule type" value="Genomic_DNA"/>
</dbReference>
<evidence type="ECO:0000256" key="1">
    <source>
        <dbReference type="SAM" id="SignalP"/>
    </source>
</evidence>
<keyword evidence="1" id="KW-0732">Signal</keyword>
<feature type="chain" id="PRO_5011685131" description="Outer membrane beta-barrel protein" evidence="1">
    <location>
        <begin position="24"/>
        <end position="943"/>
    </location>
</feature>